<evidence type="ECO:0000256" key="4">
    <source>
        <dbReference type="ARBA" id="ARBA00022801"/>
    </source>
</evidence>
<evidence type="ECO:0000256" key="2">
    <source>
        <dbReference type="ARBA" id="ARBA00022490"/>
    </source>
</evidence>
<dbReference type="Pfam" id="PF02609">
    <property type="entry name" value="Exonuc_VII_S"/>
    <property type="match status" value="1"/>
</dbReference>
<protein>
    <recommendedName>
        <fullName evidence="6">Exodeoxyribonuclease 7 small subunit</fullName>
        <ecNumber evidence="6">3.1.11.6</ecNumber>
    </recommendedName>
    <alternativeName>
        <fullName evidence="6">Exodeoxyribonuclease VII small subunit</fullName>
        <shortName evidence="6">Exonuclease VII small subunit</shortName>
    </alternativeName>
</protein>
<comment type="function">
    <text evidence="6">Bidirectionally degrades single-stranded DNA into large acid-insoluble oligonucleotides, which are then degraded further into small acid-soluble oligonucleotides.</text>
</comment>
<evidence type="ECO:0000313" key="7">
    <source>
        <dbReference type="EMBL" id="PZQ44542.1"/>
    </source>
</evidence>
<dbReference type="PANTHER" id="PTHR34137:SF1">
    <property type="entry name" value="EXODEOXYRIBONUCLEASE 7 SMALL SUBUNIT"/>
    <property type="match status" value="1"/>
</dbReference>
<dbReference type="NCBIfam" id="NF002140">
    <property type="entry name" value="PRK00977.1-4"/>
    <property type="match status" value="1"/>
</dbReference>
<evidence type="ECO:0000256" key="3">
    <source>
        <dbReference type="ARBA" id="ARBA00022722"/>
    </source>
</evidence>
<dbReference type="PANTHER" id="PTHR34137">
    <property type="entry name" value="EXODEOXYRIBONUCLEASE 7 SMALL SUBUNIT"/>
    <property type="match status" value="1"/>
</dbReference>
<dbReference type="HAMAP" id="MF_00337">
    <property type="entry name" value="Exonuc_7_S"/>
    <property type="match status" value="1"/>
</dbReference>
<comment type="subunit">
    <text evidence="6">Heterooligomer composed of large and small subunits.</text>
</comment>
<name>A0A2W5MTI3_9BACT</name>
<comment type="similarity">
    <text evidence="1 6">Belongs to the XseB family.</text>
</comment>
<organism evidence="7 8">
    <name type="scientific">Micavibrio aeruginosavorus</name>
    <dbReference type="NCBI Taxonomy" id="349221"/>
    <lineage>
        <taxon>Bacteria</taxon>
        <taxon>Pseudomonadati</taxon>
        <taxon>Bdellovibrionota</taxon>
        <taxon>Bdellovibrionia</taxon>
        <taxon>Bdellovibrionales</taxon>
        <taxon>Pseudobdellovibrionaceae</taxon>
        <taxon>Micavibrio</taxon>
    </lineage>
</organism>
<keyword evidence="5 6" id="KW-0269">Exonuclease</keyword>
<proteinExistence type="inferred from homology"/>
<dbReference type="GO" id="GO:0009318">
    <property type="term" value="C:exodeoxyribonuclease VII complex"/>
    <property type="evidence" value="ECO:0007669"/>
    <property type="project" value="UniProtKB-UniRule"/>
</dbReference>
<keyword evidence="3 6" id="KW-0540">Nuclease</keyword>
<comment type="catalytic activity">
    <reaction evidence="6">
        <text>Exonucleolytic cleavage in either 5'- to 3'- or 3'- to 5'-direction to yield nucleoside 5'-phosphates.</text>
        <dbReference type="EC" id="3.1.11.6"/>
    </reaction>
</comment>
<dbReference type="InterPro" id="IPR003761">
    <property type="entry name" value="Exonuc_VII_S"/>
</dbReference>
<dbReference type="EMBL" id="QFQB01000088">
    <property type="protein sequence ID" value="PZQ44542.1"/>
    <property type="molecule type" value="Genomic_DNA"/>
</dbReference>
<evidence type="ECO:0000313" key="8">
    <source>
        <dbReference type="Proteomes" id="UP000249417"/>
    </source>
</evidence>
<comment type="subcellular location">
    <subcellularLocation>
        <location evidence="6">Cytoplasm</location>
    </subcellularLocation>
</comment>
<dbReference type="GO" id="GO:0005829">
    <property type="term" value="C:cytosol"/>
    <property type="evidence" value="ECO:0007669"/>
    <property type="project" value="TreeGrafter"/>
</dbReference>
<dbReference type="NCBIfam" id="TIGR01280">
    <property type="entry name" value="xseB"/>
    <property type="match status" value="1"/>
</dbReference>
<comment type="caution">
    <text evidence="7">The sequence shown here is derived from an EMBL/GenBank/DDBJ whole genome shotgun (WGS) entry which is preliminary data.</text>
</comment>
<keyword evidence="2 6" id="KW-0963">Cytoplasm</keyword>
<dbReference type="AlphaFoldDB" id="A0A2W5MTI3"/>
<evidence type="ECO:0000256" key="5">
    <source>
        <dbReference type="ARBA" id="ARBA00022839"/>
    </source>
</evidence>
<dbReference type="PIRSF" id="PIRSF006488">
    <property type="entry name" value="Exonuc_VII_S"/>
    <property type="match status" value="1"/>
</dbReference>
<sequence>MQSLENTSFEKALSELEEIVRSLESGKAPLDESIQSYERGIALKQHCEKKLAEARLKIEKITLSPDGTPKAEAFDIKE</sequence>
<dbReference type="GO" id="GO:0008855">
    <property type="term" value="F:exodeoxyribonuclease VII activity"/>
    <property type="evidence" value="ECO:0007669"/>
    <property type="project" value="UniProtKB-UniRule"/>
</dbReference>
<dbReference type="EC" id="3.1.11.6" evidence="6"/>
<evidence type="ECO:0000256" key="6">
    <source>
        <dbReference type="HAMAP-Rule" id="MF_00337"/>
    </source>
</evidence>
<dbReference type="SUPFAM" id="SSF116842">
    <property type="entry name" value="XseB-like"/>
    <property type="match status" value="1"/>
</dbReference>
<evidence type="ECO:0000256" key="1">
    <source>
        <dbReference type="ARBA" id="ARBA00009998"/>
    </source>
</evidence>
<keyword evidence="4 6" id="KW-0378">Hydrolase</keyword>
<dbReference type="Gene3D" id="1.10.287.1040">
    <property type="entry name" value="Exonuclease VII, small subunit"/>
    <property type="match status" value="1"/>
</dbReference>
<gene>
    <name evidence="6" type="primary">xseB</name>
    <name evidence="7" type="ORF">DI551_09945</name>
</gene>
<dbReference type="InterPro" id="IPR037004">
    <property type="entry name" value="Exonuc_VII_ssu_sf"/>
</dbReference>
<dbReference type="Proteomes" id="UP000249417">
    <property type="component" value="Unassembled WGS sequence"/>
</dbReference>
<accession>A0A2W5MTI3</accession>
<dbReference type="GO" id="GO:0006308">
    <property type="term" value="P:DNA catabolic process"/>
    <property type="evidence" value="ECO:0007669"/>
    <property type="project" value="UniProtKB-UniRule"/>
</dbReference>
<dbReference type="NCBIfam" id="NF002139">
    <property type="entry name" value="PRK00977.1-3"/>
    <property type="match status" value="1"/>
</dbReference>
<reference evidence="7 8" key="1">
    <citation type="submission" date="2017-08" db="EMBL/GenBank/DDBJ databases">
        <title>Infants hospitalized years apart are colonized by the same room-sourced microbial strains.</title>
        <authorList>
            <person name="Brooks B."/>
            <person name="Olm M.R."/>
            <person name="Firek B.A."/>
            <person name="Baker R."/>
            <person name="Thomas B.C."/>
            <person name="Morowitz M.J."/>
            <person name="Banfield J.F."/>
        </authorList>
    </citation>
    <scope>NUCLEOTIDE SEQUENCE [LARGE SCALE GENOMIC DNA]</scope>
    <source>
        <strain evidence="7">S2_005_002_R2_29</strain>
    </source>
</reference>